<comment type="caution">
    <text evidence="1">The sequence shown here is derived from an EMBL/GenBank/DDBJ whole genome shotgun (WGS) entry which is preliminary data.</text>
</comment>
<evidence type="ECO:0008006" key="3">
    <source>
        <dbReference type="Google" id="ProtNLM"/>
    </source>
</evidence>
<evidence type="ECO:0000313" key="1">
    <source>
        <dbReference type="EMBL" id="GHD28056.1"/>
    </source>
</evidence>
<organism evidence="1 2">
    <name type="scientific">Parahalioglobus pacificus</name>
    <dbReference type="NCBI Taxonomy" id="930806"/>
    <lineage>
        <taxon>Bacteria</taxon>
        <taxon>Pseudomonadati</taxon>
        <taxon>Pseudomonadota</taxon>
        <taxon>Gammaproteobacteria</taxon>
        <taxon>Cellvibrionales</taxon>
        <taxon>Halieaceae</taxon>
        <taxon>Parahalioglobus</taxon>
    </lineage>
</organism>
<keyword evidence="2" id="KW-1185">Reference proteome</keyword>
<dbReference type="EMBL" id="BMYM01000001">
    <property type="protein sequence ID" value="GHD28056.1"/>
    <property type="molecule type" value="Genomic_DNA"/>
</dbReference>
<dbReference type="Proteomes" id="UP000644693">
    <property type="component" value="Unassembled WGS sequence"/>
</dbReference>
<name>A0A918XEU4_9GAMM</name>
<proteinExistence type="predicted"/>
<protein>
    <recommendedName>
        <fullName evidence="3">DUF1826 domain-containing protein</fullName>
    </recommendedName>
</protein>
<evidence type="ECO:0000313" key="2">
    <source>
        <dbReference type="Proteomes" id="UP000644693"/>
    </source>
</evidence>
<gene>
    <name evidence="1" type="ORF">GCM10007053_07050</name>
</gene>
<dbReference type="Pfam" id="PF08856">
    <property type="entry name" value="DUF1826"/>
    <property type="match status" value="1"/>
</dbReference>
<reference evidence="1" key="2">
    <citation type="submission" date="2020-09" db="EMBL/GenBank/DDBJ databases">
        <authorList>
            <person name="Sun Q."/>
            <person name="Kim S."/>
        </authorList>
    </citation>
    <scope>NUCLEOTIDE SEQUENCE</scope>
    <source>
        <strain evidence="1">KCTC 23430</strain>
    </source>
</reference>
<dbReference type="InterPro" id="IPR014955">
    <property type="entry name" value="DUF1826"/>
</dbReference>
<sequence length="233" mass="25072">MAGTLMSATVTAAATASDEYKATTKLRGLARASVNPTDLSDIYRSDTNIAVWQRQLPCPVQQEVAALLAGSAPCEVSLTTSPERLRAALGIALPGAQIDALVDDIAELVEMYTCLFEWDCVGLRLTALTRAMCPRFHVDHVPCRIVTTYQGQATQWLKHQVVNRERLGRGSEGKPDDVSGLYAAASAIEQLAAGDVALLKGERWLGNEGAGLVHRSPALEDGERRLLLTLDMA</sequence>
<dbReference type="AlphaFoldDB" id="A0A918XEU4"/>
<accession>A0A918XEU4</accession>
<reference evidence="1" key="1">
    <citation type="journal article" date="2014" name="Int. J. Syst. Evol. Microbiol.">
        <title>Complete genome sequence of Corynebacterium casei LMG S-19264T (=DSM 44701T), isolated from a smear-ripened cheese.</title>
        <authorList>
            <consortium name="US DOE Joint Genome Institute (JGI-PGF)"/>
            <person name="Walter F."/>
            <person name="Albersmeier A."/>
            <person name="Kalinowski J."/>
            <person name="Ruckert C."/>
        </authorList>
    </citation>
    <scope>NUCLEOTIDE SEQUENCE</scope>
    <source>
        <strain evidence="1">KCTC 23430</strain>
    </source>
</reference>